<protein>
    <submittedName>
        <fullName evidence="3">Uncharacterized protein</fullName>
    </submittedName>
</protein>
<dbReference type="EMBL" id="FOUJ01000003">
    <property type="protein sequence ID" value="SFM60980.1"/>
    <property type="molecule type" value="Genomic_DNA"/>
</dbReference>
<dbReference type="AlphaFoldDB" id="A0A1I4S9K9"/>
<sequence>MNSLNLSDESKKAEKTAKVFTPNIYRKPIVKEEMEKEAGNDTTPVAPVNYVPGAVPVQVDQRSSGNHANVVTGFDFDGFIQKEAQLVEIRKRYELEISEYEAKQKELDDLRSKFSDQEKALNKKCSILKSAMEKADRAIPKEKKEGLENEIAEFEKRRSEFESKVKEFESSRRDHEKEFSEYSSKMEELTSLRSTYDAELEEYSKKKAELDEQCRSLEEKLASGEEISLELAEATCPAAVEVLKESFYAELKELNRKKADIETLRTQLEDDESLLTEKRSSIEKMKGHIQTELSEISNKATELERSVATYEERLKSHEDKELSFQDKVKAFEDMKIEFKAEREKLKLDHEEKIKAYEKTFEDMKANFKTEREQLKLKHEENIKAHEEKEHAFHEDMKALEARKAEIRAETEKLGQKREENSKFEAEMENALAEMEAKRKELDEMVEKTNKEIGNHVTIHRQDLDIKKLNNKLEQQTIYIQSLESNVADLKRSLEEARSDFKKNEVFSQILKTNIELMR</sequence>
<keyword evidence="1" id="KW-0175">Coiled coil</keyword>
<feature type="coiled-coil region" evidence="1">
    <location>
        <begin position="83"/>
        <end position="120"/>
    </location>
</feature>
<dbReference type="RefSeq" id="WP_091936210.1">
    <property type="nucleotide sequence ID" value="NZ_FOUJ01000003.1"/>
</dbReference>
<dbReference type="STRING" id="487685.SAMN04488696_1844"/>
<accession>A0A1I4S9K9</accession>
<evidence type="ECO:0000313" key="3">
    <source>
        <dbReference type="EMBL" id="SFM60980.1"/>
    </source>
</evidence>
<name>A0A1I4S9K9_9EURY</name>
<organism evidence="3 4">
    <name type="scientific">Methanolobus profundi</name>
    <dbReference type="NCBI Taxonomy" id="487685"/>
    <lineage>
        <taxon>Archaea</taxon>
        <taxon>Methanobacteriati</taxon>
        <taxon>Methanobacteriota</taxon>
        <taxon>Stenosarchaea group</taxon>
        <taxon>Methanomicrobia</taxon>
        <taxon>Methanosarcinales</taxon>
        <taxon>Methanosarcinaceae</taxon>
        <taxon>Methanolobus</taxon>
    </lineage>
</organism>
<keyword evidence="4" id="KW-1185">Reference proteome</keyword>
<reference evidence="4" key="1">
    <citation type="submission" date="2016-10" db="EMBL/GenBank/DDBJ databases">
        <authorList>
            <person name="Varghese N."/>
            <person name="Submissions S."/>
        </authorList>
    </citation>
    <scope>NUCLEOTIDE SEQUENCE [LARGE SCALE GENOMIC DNA]</scope>
    <source>
        <strain evidence="4">Mob M</strain>
    </source>
</reference>
<feature type="coiled-coil region" evidence="1">
    <location>
        <begin position="346"/>
        <end position="499"/>
    </location>
</feature>
<evidence type="ECO:0000313" key="4">
    <source>
        <dbReference type="Proteomes" id="UP000198535"/>
    </source>
</evidence>
<gene>
    <name evidence="3" type="ORF">SAMN04488696_1844</name>
</gene>
<proteinExistence type="predicted"/>
<feature type="region of interest" description="Disordered" evidence="2">
    <location>
        <begin position="165"/>
        <end position="184"/>
    </location>
</feature>
<dbReference type="OrthoDB" id="125675at2157"/>
<evidence type="ECO:0000256" key="1">
    <source>
        <dbReference type="SAM" id="Coils"/>
    </source>
</evidence>
<evidence type="ECO:0000256" key="2">
    <source>
        <dbReference type="SAM" id="MobiDB-lite"/>
    </source>
</evidence>
<dbReference type="Proteomes" id="UP000198535">
    <property type="component" value="Unassembled WGS sequence"/>
</dbReference>